<protein>
    <submittedName>
        <fullName evidence="6">Putative nucleosome assembly protein nap-1</fullName>
    </submittedName>
</protein>
<comment type="subcellular location">
    <subcellularLocation>
        <location evidence="1">Nucleus</location>
    </subcellularLocation>
</comment>
<comment type="similarity">
    <text evidence="2 4">Belongs to the nucleosome assembly protein (NAP) family.</text>
</comment>
<dbReference type="FunFam" id="1.20.5.1500:FF:000001">
    <property type="entry name" value="Nucleosome assembly protein 1-like 1"/>
    <property type="match status" value="1"/>
</dbReference>
<dbReference type="Gene3D" id="3.30.1120.90">
    <property type="entry name" value="Nucleosome assembly protein"/>
    <property type="match status" value="1"/>
</dbReference>
<dbReference type="Pfam" id="PF00956">
    <property type="entry name" value="NAP"/>
    <property type="match status" value="1"/>
</dbReference>
<keyword evidence="3" id="KW-0539">Nucleus</keyword>
<feature type="compositionally biased region" description="Acidic residues" evidence="5">
    <location>
        <begin position="322"/>
        <end position="350"/>
    </location>
</feature>
<organism evidence="6">
    <name type="scientific">Panstrongylus megistus</name>
    <dbReference type="NCBI Taxonomy" id="65343"/>
    <lineage>
        <taxon>Eukaryota</taxon>
        <taxon>Metazoa</taxon>
        <taxon>Ecdysozoa</taxon>
        <taxon>Arthropoda</taxon>
        <taxon>Hexapoda</taxon>
        <taxon>Insecta</taxon>
        <taxon>Pterygota</taxon>
        <taxon>Neoptera</taxon>
        <taxon>Paraneoptera</taxon>
        <taxon>Hemiptera</taxon>
        <taxon>Heteroptera</taxon>
        <taxon>Panheteroptera</taxon>
        <taxon>Cimicomorpha</taxon>
        <taxon>Reduviidae</taxon>
        <taxon>Triatominae</taxon>
        <taxon>Panstrongylus</taxon>
    </lineage>
</organism>
<dbReference type="EMBL" id="GBGD01001851">
    <property type="protein sequence ID" value="JAC87038.1"/>
    <property type="molecule type" value="mRNA"/>
</dbReference>
<reference evidence="6" key="1">
    <citation type="journal article" date="2015" name="J. Med. Entomol.">
        <title>A Deep Insight Into the Sialotranscriptome of the Chagas Disease Vector, Panstrongylus megistus (Hemiptera: Heteroptera).</title>
        <authorList>
            <person name="Ribeiro J.M."/>
            <person name="Schwarz A."/>
            <person name="Francischetti I.M."/>
        </authorList>
    </citation>
    <scope>NUCLEOTIDE SEQUENCE</scope>
    <source>
        <tissue evidence="6">Salivary glands</tissue>
    </source>
</reference>
<dbReference type="PANTHER" id="PTHR11875">
    <property type="entry name" value="TESTIS-SPECIFIC Y-ENCODED PROTEIN"/>
    <property type="match status" value="1"/>
</dbReference>
<evidence type="ECO:0000256" key="1">
    <source>
        <dbReference type="ARBA" id="ARBA00004123"/>
    </source>
</evidence>
<dbReference type="GO" id="GO:0006334">
    <property type="term" value="P:nucleosome assembly"/>
    <property type="evidence" value="ECO:0007669"/>
    <property type="project" value="InterPro"/>
</dbReference>
<dbReference type="FunFam" id="3.30.1120.90:FF:000001">
    <property type="entry name" value="Nucleosome assembly protein 1-like 1"/>
    <property type="match status" value="1"/>
</dbReference>
<name>A0A069DSH5_9HEMI</name>
<dbReference type="InterPro" id="IPR002164">
    <property type="entry name" value="NAP_family"/>
</dbReference>
<feature type="region of interest" description="Disordered" evidence="5">
    <location>
        <begin position="322"/>
        <end position="374"/>
    </location>
</feature>
<sequence length="374" mass="43276">SILDEMENVQGGQVPQAPLSADSFPVGNFARLTDADNLLAHVHMLPPKMKRRLKALKKIQLQCTHIEAKFYEEVHKLECNFNKFYSELYVKREKIVNGKYEPTDDECDFNDGTTEEVPKDMLDRWSSSELKKMDPNAPGIPQFWLNIFKNVAILNEMVQLHDEPILKHLEDIKVKFLEKDPMGFILEFHFSENPFFTNKVLTKEYFMKCVPDEHDPFGFEGPEIYKCKGCSINWKTGKDITVKIIKKKQKHKSKGAVRTVTKVVKNDSFFNFFSPPVVNDGCENELDQETQELLTSDFEIGHYIRERIVPNAVLYYTGEALEDEEEYDDDDDDDDDDDSEDLSSESDNDSEVYQRSEGDTNTTEQNHPPDCKQQ</sequence>
<evidence type="ECO:0000256" key="2">
    <source>
        <dbReference type="ARBA" id="ARBA00009947"/>
    </source>
</evidence>
<accession>A0A069DSH5</accession>
<dbReference type="InterPro" id="IPR037231">
    <property type="entry name" value="NAP-like_sf"/>
</dbReference>
<dbReference type="SUPFAM" id="SSF143113">
    <property type="entry name" value="NAP-like"/>
    <property type="match status" value="1"/>
</dbReference>
<evidence type="ECO:0000256" key="4">
    <source>
        <dbReference type="RuleBase" id="RU003876"/>
    </source>
</evidence>
<evidence type="ECO:0000256" key="3">
    <source>
        <dbReference type="ARBA" id="ARBA00023242"/>
    </source>
</evidence>
<evidence type="ECO:0000313" key="6">
    <source>
        <dbReference type="EMBL" id="JAC87038.1"/>
    </source>
</evidence>
<dbReference type="AlphaFoldDB" id="A0A069DSH5"/>
<proteinExistence type="evidence at transcript level"/>
<feature type="non-terminal residue" evidence="6">
    <location>
        <position position="1"/>
    </location>
</feature>
<evidence type="ECO:0000256" key="5">
    <source>
        <dbReference type="SAM" id="MobiDB-lite"/>
    </source>
</evidence>
<dbReference type="Gene3D" id="1.20.5.1500">
    <property type="match status" value="1"/>
</dbReference>
<dbReference type="GO" id="GO:0005634">
    <property type="term" value="C:nucleus"/>
    <property type="evidence" value="ECO:0007669"/>
    <property type="project" value="UniProtKB-SubCell"/>
</dbReference>